<evidence type="ECO:0000313" key="2">
    <source>
        <dbReference type="Proteomes" id="UP000033881"/>
    </source>
</evidence>
<dbReference type="Proteomes" id="UP000033881">
    <property type="component" value="Unassembled WGS sequence"/>
</dbReference>
<reference evidence="1 2" key="1">
    <citation type="journal article" date="2015" name="Nature">
        <title>rRNA introns, odd ribosomes, and small enigmatic genomes across a large radiation of phyla.</title>
        <authorList>
            <person name="Brown C.T."/>
            <person name="Hug L.A."/>
            <person name="Thomas B.C."/>
            <person name="Sharon I."/>
            <person name="Castelle C.J."/>
            <person name="Singh A."/>
            <person name="Wilkins M.J."/>
            <person name="Williams K.H."/>
            <person name="Banfield J.F."/>
        </authorList>
    </citation>
    <scope>NUCLEOTIDE SEQUENCE [LARGE SCALE GENOMIC DNA]</scope>
</reference>
<organism evidence="1 2">
    <name type="scientific">Candidatus Woesebacteria bacterium GW2011_GWB1_39_12</name>
    <dbReference type="NCBI Taxonomy" id="1618574"/>
    <lineage>
        <taxon>Bacteria</taxon>
        <taxon>Candidatus Woeseibacteriota</taxon>
    </lineage>
</organism>
<evidence type="ECO:0000313" key="1">
    <source>
        <dbReference type="EMBL" id="KKR01613.1"/>
    </source>
</evidence>
<dbReference type="AlphaFoldDB" id="A0A0G0MEL0"/>
<gene>
    <name evidence="1" type="ORF">UT24_C0003G0020</name>
</gene>
<protein>
    <submittedName>
        <fullName evidence="1">Uncharacterized protein</fullName>
    </submittedName>
</protein>
<comment type="caution">
    <text evidence="1">The sequence shown here is derived from an EMBL/GenBank/DDBJ whole genome shotgun (WGS) entry which is preliminary data.</text>
</comment>
<accession>A0A0G0MEL0</accession>
<name>A0A0G0MEL0_9BACT</name>
<proteinExistence type="predicted"/>
<sequence>MSEYVAPKCSPCPYCREQILDGWEAIHVRMIHTKPFTVIKCNGCGEYIKVQYGENNICGKCGTRLMLQ</sequence>
<dbReference type="EMBL" id="LBWB01000003">
    <property type="protein sequence ID" value="KKR01613.1"/>
    <property type="molecule type" value="Genomic_DNA"/>
</dbReference>
<dbReference type="STRING" id="1618574.UT24_C0003G0020"/>